<protein>
    <submittedName>
        <fullName evidence="1">Uncharacterized protein</fullName>
    </submittedName>
</protein>
<keyword evidence="2" id="KW-1185">Reference proteome</keyword>
<name>A0ACB9NY62_9MYRT</name>
<comment type="caution">
    <text evidence="1">The sequence shown here is derived from an EMBL/GenBank/DDBJ whole genome shotgun (WGS) entry which is preliminary data.</text>
</comment>
<accession>A0ACB9NY62</accession>
<evidence type="ECO:0000313" key="1">
    <source>
        <dbReference type="EMBL" id="KAI4341046.1"/>
    </source>
</evidence>
<dbReference type="EMBL" id="CM042886">
    <property type="protein sequence ID" value="KAI4341046.1"/>
    <property type="molecule type" value="Genomic_DNA"/>
</dbReference>
<gene>
    <name evidence="1" type="ORF">MLD38_025819</name>
</gene>
<proteinExistence type="predicted"/>
<evidence type="ECO:0000313" key="2">
    <source>
        <dbReference type="Proteomes" id="UP001057402"/>
    </source>
</evidence>
<sequence>MAVDVCSEIVWSCGSSPGISPRISFSHDLKGCDHVPVETCLVASDSARDFDFCITASQFFLELSRPADELFADGKILPMPMIRTRSHAMRSDPDPPKHPAIKGSLSIEGRTPRVQDSPPPAEKKQLKELLLFDPEESPRRATKSFWSFSRSSSLNCESQRSKGLIRSLQFLARSNSTGSVLNANPDGKIPSAREILRKASNNARAGDLFRCQRQDLQHRVAQKGRGEVMEVEEEEG</sequence>
<organism evidence="1 2">
    <name type="scientific">Melastoma candidum</name>
    <dbReference type="NCBI Taxonomy" id="119954"/>
    <lineage>
        <taxon>Eukaryota</taxon>
        <taxon>Viridiplantae</taxon>
        <taxon>Streptophyta</taxon>
        <taxon>Embryophyta</taxon>
        <taxon>Tracheophyta</taxon>
        <taxon>Spermatophyta</taxon>
        <taxon>Magnoliopsida</taxon>
        <taxon>eudicotyledons</taxon>
        <taxon>Gunneridae</taxon>
        <taxon>Pentapetalae</taxon>
        <taxon>rosids</taxon>
        <taxon>malvids</taxon>
        <taxon>Myrtales</taxon>
        <taxon>Melastomataceae</taxon>
        <taxon>Melastomatoideae</taxon>
        <taxon>Melastomateae</taxon>
        <taxon>Melastoma</taxon>
    </lineage>
</organism>
<dbReference type="Proteomes" id="UP001057402">
    <property type="component" value="Chromosome 7"/>
</dbReference>
<reference evidence="2" key="1">
    <citation type="journal article" date="2023" name="Front. Plant Sci.">
        <title>Chromosomal-level genome assembly of Melastoma candidum provides insights into trichome evolution.</title>
        <authorList>
            <person name="Zhong Y."/>
            <person name="Wu W."/>
            <person name="Sun C."/>
            <person name="Zou P."/>
            <person name="Liu Y."/>
            <person name="Dai S."/>
            <person name="Zhou R."/>
        </authorList>
    </citation>
    <scope>NUCLEOTIDE SEQUENCE [LARGE SCALE GENOMIC DNA]</scope>
</reference>